<keyword evidence="1" id="KW-1133">Transmembrane helix</keyword>
<dbReference type="InParanoid" id="A0A0C9ZUT8"/>
<dbReference type="EMBL" id="KN836011">
    <property type="protein sequence ID" value="KIK33151.1"/>
    <property type="molecule type" value="Genomic_DNA"/>
</dbReference>
<gene>
    <name evidence="2" type="ORF">CY34DRAFT_813810</name>
</gene>
<keyword evidence="1" id="KW-0812">Transmembrane</keyword>
<dbReference type="OrthoDB" id="2632012at2759"/>
<sequence length="71" mass="8102">MQVAFLLDSCCVFGTMFYLACSHLMSAFMLLNMLCEHQICTLRSSLESHVLTDFLPRGSYTFWSNVGNVRI</sequence>
<dbReference type="AlphaFoldDB" id="A0A0C9ZUT8"/>
<feature type="transmembrane region" description="Helical" evidence="1">
    <location>
        <begin position="12"/>
        <end position="35"/>
    </location>
</feature>
<keyword evidence="1" id="KW-0472">Membrane</keyword>
<protein>
    <submittedName>
        <fullName evidence="2">Uncharacterized protein</fullName>
    </submittedName>
</protein>
<accession>A0A0C9ZUT8</accession>
<evidence type="ECO:0000313" key="3">
    <source>
        <dbReference type="Proteomes" id="UP000054485"/>
    </source>
</evidence>
<reference evidence="3" key="2">
    <citation type="submission" date="2015-01" db="EMBL/GenBank/DDBJ databases">
        <title>Evolutionary Origins and Diversification of the Mycorrhizal Mutualists.</title>
        <authorList>
            <consortium name="DOE Joint Genome Institute"/>
            <consortium name="Mycorrhizal Genomics Consortium"/>
            <person name="Kohler A."/>
            <person name="Kuo A."/>
            <person name="Nagy L.G."/>
            <person name="Floudas D."/>
            <person name="Copeland A."/>
            <person name="Barry K.W."/>
            <person name="Cichocki N."/>
            <person name="Veneault-Fourrey C."/>
            <person name="LaButti K."/>
            <person name="Lindquist E.A."/>
            <person name="Lipzen A."/>
            <person name="Lundell T."/>
            <person name="Morin E."/>
            <person name="Murat C."/>
            <person name="Riley R."/>
            <person name="Ohm R."/>
            <person name="Sun H."/>
            <person name="Tunlid A."/>
            <person name="Henrissat B."/>
            <person name="Grigoriev I.V."/>
            <person name="Hibbett D.S."/>
            <person name="Martin F."/>
        </authorList>
    </citation>
    <scope>NUCLEOTIDE SEQUENCE [LARGE SCALE GENOMIC DNA]</scope>
    <source>
        <strain evidence="3">UH-Slu-Lm8-n1</strain>
    </source>
</reference>
<evidence type="ECO:0000313" key="2">
    <source>
        <dbReference type="EMBL" id="KIK33151.1"/>
    </source>
</evidence>
<evidence type="ECO:0000256" key="1">
    <source>
        <dbReference type="SAM" id="Phobius"/>
    </source>
</evidence>
<dbReference type="Proteomes" id="UP000054485">
    <property type="component" value="Unassembled WGS sequence"/>
</dbReference>
<organism evidence="2 3">
    <name type="scientific">Suillus luteus UH-Slu-Lm8-n1</name>
    <dbReference type="NCBI Taxonomy" id="930992"/>
    <lineage>
        <taxon>Eukaryota</taxon>
        <taxon>Fungi</taxon>
        <taxon>Dikarya</taxon>
        <taxon>Basidiomycota</taxon>
        <taxon>Agaricomycotina</taxon>
        <taxon>Agaricomycetes</taxon>
        <taxon>Agaricomycetidae</taxon>
        <taxon>Boletales</taxon>
        <taxon>Suillineae</taxon>
        <taxon>Suillaceae</taxon>
        <taxon>Suillus</taxon>
    </lineage>
</organism>
<name>A0A0C9ZUT8_9AGAM</name>
<keyword evidence="3" id="KW-1185">Reference proteome</keyword>
<reference evidence="2 3" key="1">
    <citation type="submission" date="2014-04" db="EMBL/GenBank/DDBJ databases">
        <authorList>
            <consortium name="DOE Joint Genome Institute"/>
            <person name="Kuo A."/>
            <person name="Ruytinx J."/>
            <person name="Rineau F."/>
            <person name="Colpaert J."/>
            <person name="Kohler A."/>
            <person name="Nagy L.G."/>
            <person name="Floudas D."/>
            <person name="Copeland A."/>
            <person name="Barry K.W."/>
            <person name="Cichocki N."/>
            <person name="Veneault-Fourrey C."/>
            <person name="LaButti K."/>
            <person name="Lindquist E.A."/>
            <person name="Lipzen A."/>
            <person name="Lundell T."/>
            <person name="Morin E."/>
            <person name="Murat C."/>
            <person name="Sun H."/>
            <person name="Tunlid A."/>
            <person name="Henrissat B."/>
            <person name="Grigoriev I.V."/>
            <person name="Hibbett D.S."/>
            <person name="Martin F."/>
            <person name="Nordberg H.P."/>
            <person name="Cantor M.N."/>
            <person name="Hua S.X."/>
        </authorList>
    </citation>
    <scope>NUCLEOTIDE SEQUENCE [LARGE SCALE GENOMIC DNA]</scope>
    <source>
        <strain evidence="2 3">UH-Slu-Lm8-n1</strain>
    </source>
</reference>
<proteinExistence type="predicted"/>
<dbReference type="HOGENOM" id="CLU_2741758_0_0_1"/>